<comment type="caution">
    <text evidence="6">The sequence shown here is derived from an EMBL/GenBank/DDBJ whole genome shotgun (WGS) entry which is preliminary data.</text>
</comment>
<comment type="catalytic activity">
    <reaction evidence="1">
        <text>Hydrolysis of terminal non-reducing beta-D-galactose residues in beta-D-galactosides.</text>
        <dbReference type="EC" id="3.2.1.23"/>
    </reaction>
</comment>
<gene>
    <name evidence="6" type="ORF">Tci_054293</name>
</gene>
<dbReference type="Gene3D" id="3.20.20.80">
    <property type="entry name" value="Glycosidases"/>
    <property type="match status" value="1"/>
</dbReference>
<keyword evidence="4" id="KW-0732">Signal</keyword>
<evidence type="ECO:0000256" key="1">
    <source>
        <dbReference type="ARBA" id="ARBA00001412"/>
    </source>
</evidence>
<feature type="domain" description="Glycoside hydrolase 35 catalytic" evidence="5">
    <location>
        <begin position="15"/>
        <end position="69"/>
    </location>
</feature>
<evidence type="ECO:0000313" key="6">
    <source>
        <dbReference type="EMBL" id="GEU82315.1"/>
    </source>
</evidence>
<dbReference type="EC" id="3.2.1.23" evidence="3"/>
<dbReference type="SUPFAM" id="SSF51445">
    <property type="entry name" value="(Trans)glycosidases"/>
    <property type="match status" value="1"/>
</dbReference>
<dbReference type="InterPro" id="IPR031330">
    <property type="entry name" value="Gly_Hdrlase_35_cat"/>
</dbReference>
<dbReference type="PANTHER" id="PTHR23421">
    <property type="entry name" value="BETA-GALACTOSIDASE RELATED"/>
    <property type="match status" value="1"/>
</dbReference>
<evidence type="ECO:0000256" key="4">
    <source>
        <dbReference type="SAM" id="SignalP"/>
    </source>
</evidence>
<dbReference type="GO" id="GO:0005975">
    <property type="term" value="P:carbohydrate metabolic process"/>
    <property type="evidence" value="ECO:0007669"/>
    <property type="project" value="InterPro"/>
</dbReference>
<accession>A0A6L2NCI4</accession>
<sequence>MVCREMWLRRLIFMVARFTVFGGTVPYRPAEDLAFCVAKFIQTGGSFINYYMYHGGTNFGRTAGGPFIATLTDTHLIISLGFKTFQKWVLGYLALWAKRMGNCKTKHFASGAQQSLQSPQIHCKLSKTRLQHIIESKDQSNLFTCHNKFDVQYLDSLL</sequence>
<dbReference type="AlphaFoldDB" id="A0A6L2NCI4"/>
<dbReference type="GO" id="GO:0003964">
    <property type="term" value="F:RNA-directed DNA polymerase activity"/>
    <property type="evidence" value="ECO:0007669"/>
    <property type="project" value="UniProtKB-KW"/>
</dbReference>
<keyword evidence="6" id="KW-0695">RNA-directed DNA polymerase</keyword>
<feature type="chain" id="PRO_5026818091" description="beta-galactosidase" evidence="4">
    <location>
        <begin position="23"/>
        <end position="158"/>
    </location>
</feature>
<evidence type="ECO:0000256" key="2">
    <source>
        <dbReference type="ARBA" id="ARBA00009809"/>
    </source>
</evidence>
<organism evidence="6">
    <name type="scientific">Tanacetum cinerariifolium</name>
    <name type="common">Dalmatian daisy</name>
    <name type="synonym">Chrysanthemum cinerariifolium</name>
    <dbReference type="NCBI Taxonomy" id="118510"/>
    <lineage>
        <taxon>Eukaryota</taxon>
        <taxon>Viridiplantae</taxon>
        <taxon>Streptophyta</taxon>
        <taxon>Embryophyta</taxon>
        <taxon>Tracheophyta</taxon>
        <taxon>Spermatophyta</taxon>
        <taxon>Magnoliopsida</taxon>
        <taxon>eudicotyledons</taxon>
        <taxon>Gunneridae</taxon>
        <taxon>Pentapetalae</taxon>
        <taxon>asterids</taxon>
        <taxon>campanulids</taxon>
        <taxon>Asterales</taxon>
        <taxon>Asteraceae</taxon>
        <taxon>Asteroideae</taxon>
        <taxon>Anthemideae</taxon>
        <taxon>Anthemidinae</taxon>
        <taxon>Tanacetum</taxon>
    </lineage>
</organism>
<evidence type="ECO:0000256" key="3">
    <source>
        <dbReference type="ARBA" id="ARBA00012756"/>
    </source>
</evidence>
<dbReference type="GO" id="GO:0004565">
    <property type="term" value="F:beta-galactosidase activity"/>
    <property type="evidence" value="ECO:0007669"/>
    <property type="project" value="UniProtKB-EC"/>
</dbReference>
<proteinExistence type="inferred from homology"/>
<keyword evidence="6" id="KW-0808">Transferase</keyword>
<name>A0A6L2NCI4_TANCI</name>
<keyword evidence="6" id="KW-0548">Nucleotidyltransferase</keyword>
<feature type="signal peptide" evidence="4">
    <location>
        <begin position="1"/>
        <end position="22"/>
    </location>
</feature>
<dbReference type="InterPro" id="IPR017853">
    <property type="entry name" value="GH"/>
</dbReference>
<comment type="similarity">
    <text evidence="2">Belongs to the glycosyl hydrolase 35 family.</text>
</comment>
<dbReference type="EMBL" id="BKCJ010008456">
    <property type="protein sequence ID" value="GEU82315.1"/>
    <property type="molecule type" value="Genomic_DNA"/>
</dbReference>
<evidence type="ECO:0000259" key="5">
    <source>
        <dbReference type="Pfam" id="PF01301"/>
    </source>
</evidence>
<dbReference type="Pfam" id="PF01301">
    <property type="entry name" value="Glyco_hydro_35"/>
    <property type="match status" value="1"/>
</dbReference>
<dbReference type="InterPro" id="IPR001944">
    <property type="entry name" value="Glycoside_Hdrlase_35"/>
</dbReference>
<protein>
    <recommendedName>
        <fullName evidence="3">beta-galactosidase</fullName>
        <ecNumber evidence="3">3.2.1.23</ecNumber>
    </recommendedName>
</protein>
<reference evidence="6" key="1">
    <citation type="journal article" date="2019" name="Sci. Rep.">
        <title>Draft genome of Tanacetum cinerariifolium, the natural source of mosquito coil.</title>
        <authorList>
            <person name="Yamashiro T."/>
            <person name="Shiraishi A."/>
            <person name="Satake H."/>
            <person name="Nakayama K."/>
        </authorList>
    </citation>
    <scope>NUCLEOTIDE SEQUENCE</scope>
</reference>